<dbReference type="Proteomes" id="UP000011991">
    <property type="component" value="Unassembled WGS sequence"/>
</dbReference>
<gene>
    <name evidence="1" type="ORF">RMSM_07496</name>
</gene>
<name>M5RNM4_9BACT</name>
<dbReference type="Pfam" id="PF13578">
    <property type="entry name" value="Methyltransf_24"/>
    <property type="match status" value="1"/>
</dbReference>
<dbReference type="PATRIC" id="fig|1265738.3.peg.7476"/>
<organism evidence="1 2">
    <name type="scientific">Rhodopirellula maiorica SM1</name>
    <dbReference type="NCBI Taxonomy" id="1265738"/>
    <lineage>
        <taxon>Bacteria</taxon>
        <taxon>Pseudomonadati</taxon>
        <taxon>Planctomycetota</taxon>
        <taxon>Planctomycetia</taxon>
        <taxon>Pirellulales</taxon>
        <taxon>Pirellulaceae</taxon>
        <taxon>Novipirellula</taxon>
    </lineage>
</organism>
<accession>M5RNM4</accession>
<proteinExistence type="predicted"/>
<evidence type="ECO:0008006" key="3">
    <source>
        <dbReference type="Google" id="ProtNLM"/>
    </source>
</evidence>
<dbReference type="Gene3D" id="3.40.50.150">
    <property type="entry name" value="Vaccinia Virus protein VP39"/>
    <property type="match status" value="1"/>
</dbReference>
<evidence type="ECO:0000313" key="1">
    <source>
        <dbReference type="EMBL" id="EMI15584.1"/>
    </source>
</evidence>
<dbReference type="AlphaFoldDB" id="M5RNM4"/>
<keyword evidence="2" id="KW-1185">Reference proteome</keyword>
<dbReference type="EMBL" id="ANOG01001066">
    <property type="protein sequence ID" value="EMI15584.1"/>
    <property type="molecule type" value="Genomic_DNA"/>
</dbReference>
<evidence type="ECO:0000313" key="2">
    <source>
        <dbReference type="Proteomes" id="UP000011991"/>
    </source>
</evidence>
<sequence>MRFNMINRIAKNIAWRAGKWSKRSASEYLFRSVGMSPSLKVTSYTTQSELLALYSLAKELSDRPVAVEIGAHLGASARYLAAGLKPIGGHLYCIDTWMNDAMPDEAIDVFSQFEENTFEVKDLVTPVRGYSTALLDDWPYGLLDFAFVDGDHSYEAVRDDIAVLLPHMKSIATIAFHDFFSHPGVAKAVGELLANGDWRAGGSCENLLWVKR</sequence>
<dbReference type="InterPro" id="IPR029063">
    <property type="entry name" value="SAM-dependent_MTases_sf"/>
</dbReference>
<dbReference type="SUPFAM" id="SSF53335">
    <property type="entry name" value="S-adenosyl-L-methionine-dependent methyltransferases"/>
    <property type="match status" value="1"/>
</dbReference>
<comment type="caution">
    <text evidence="1">The sequence shown here is derived from an EMBL/GenBank/DDBJ whole genome shotgun (WGS) entry which is preliminary data.</text>
</comment>
<reference evidence="1 2" key="1">
    <citation type="journal article" date="2013" name="Mar. Genomics">
        <title>Expression of sulfatases in Rhodopirellula baltica and the diversity of sulfatases in the genus Rhodopirellula.</title>
        <authorList>
            <person name="Wegner C.E."/>
            <person name="Richter-Heitmann T."/>
            <person name="Klindworth A."/>
            <person name="Klockow C."/>
            <person name="Richter M."/>
            <person name="Achstetter T."/>
            <person name="Glockner F.O."/>
            <person name="Harder J."/>
        </authorList>
    </citation>
    <scope>NUCLEOTIDE SEQUENCE [LARGE SCALE GENOMIC DNA]</scope>
    <source>
        <strain evidence="1 2">SM1</strain>
    </source>
</reference>
<protein>
    <recommendedName>
        <fullName evidence="3">O-methyltransferase-like protein</fullName>
    </recommendedName>
</protein>